<comment type="catalytic activity">
    <reaction evidence="8">
        <text>L-histidyl-[protein] + 2-oxoglutarate + O2 = (3S)-3-hydroxy-L-histidyl-[protein] + succinate + CO2</text>
        <dbReference type="Rhea" id="RHEA:54256"/>
        <dbReference type="Rhea" id="RHEA-COMP:9745"/>
        <dbReference type="Rhea" id="RHEA-COMP:13840"/>
        <dbReference type="ChEBI" id="CHEBI:15379"/>
        <dbReference type="ChEBI" id="CHEBI:16526"/>
        <dbReference type="ChEBI" id="CHEBI:16810"/>
        <dbReference type="ChEBI" id="CHEBI:29979"/>
        <dbReference type="ChEBI" id="CHEBI:30031"/>
        <dbReference type="ChEBI" id="CHEBI:138021"/>
        <dbReference type="EC" id="1.14.11.79"/>
    </reaction>
</comment>
<comment type="similarity">
    <text evidence="5">Belongs to the ROX family. MINA53 subfamily.</text>
</comment>
<comment type="subcellular location">
    <subcellularLocation>
        <location evidence="1">Nucleus</location>
        <location evidence="1">Nucleolus</location>
    </subcellularLocation>
</comment>
<feature type="signal peptide" evidence="11">
    <location>
        <begin position="1"/>
        <end position="32"/>
    </location>
</feature>
<dbReference type="PANTHER" id="PTHR13096:SF7">
    <property type="entry name" value="RIBOSOMAL OXYGENASE 2"/>
    <property type="match status" value="1"/>
</dbReference>
<comment type="function">
    <text evidence="6">Oxygenase that can act as both a histone lysine demethylase and a ribosomal histidine hydroxylase. Is involved in the demethylation of trimethylated 'Lys-9' on histone H3 (H3K9me3), leading to an increase in ribosomal RNA expression. Also catalyzes the hydroxylation of 60S ribosomal protein L27a on 'His-39'. May play an important role in cell growth and survival. May be involved in ribosome biogenesis, most likely during the assembly process of pre-ribosomal particles.</text>
</comment>
<comment type="catalytic activity">
    <reaction evidence="7">
        <text>L-histidyl-[ribosomal protein uL15] + 2-oxoglutarate + O2 = (3S)-3-hydroxy-L-histidyl-[ribosomal protein uL15] + succinate + CO2</text>
        <dbReference type="Rhea" id="RHEA:54024"/>
        <dbReference type="Rhea" id="RHEA-COMP:13760"/>
        <dbReference type="Rhea" id="RHEA-COMP:13761"/>
        <dbReference type="ChEBI" id="CHEBI:15379"/>
        <dbReference type="ChEBI" id="CHEBI:16526"/>
        <dbReference type="ChEBI" id="CHEBI:16810"/>
        <dbReference type="ChEBI" id="CHEBI:29979"/>
        <dbReference type="ChEBI" id="CHEBI:30031"/>
        <dbReference type="ChEBI" id="CHEBI:138021"/>
    </reaction>
</comment>
<dbReference type="SUPFAM" id="SSF51197">
    <property type="entry name" value="Clavaminate synthase-like"/>
    <property type="match status" value="1"/>
</dbReference>
<dbReference type="InterPro" id="IPR001368">
    <property type="entry name" value="TNFR/NGFR_Cys_rich_reg"/>
</dbReference>
<evidence type="ECO:0000313" key="15">
    <source>
        <dbReference type="Proteomes" id="UP000001357"/>
    </source>
</evidence>
<dbReference type="InterPro" id="IPR039994">
    <property type="entry name" value="NO66-like"/>
</dbReference>
<keyword evidence="2" id="KW-0690">Ribosome biogenesis</keyword>
<organism evidence="14 15">
    <name type="scientific">Monosiga brevicollis</name>
    <name type="common">Choanoflagellate</name>
    <dbReference type="NCBI Taxonomy" id="81824"/>
    <lineage>
        <taxon>Eukaryota</taxon>
        <taxon>Choanoflagellata</taxon>
        <taxon>Craspedida</taxon>
        <taxon>Salpingoecidae</taxon>
        <taxon>Monosiga</taxon>
    </lineage>
</organism>
<proteinExistence type="inferred from homology"/>
<evidence type="ECO:0000256" key="8">
    <source>
        <dbReference type="ARBA" id="ARBA00049465"/>
    </source>
</evidence>
<dbReference type="PROSITE" id="PS51184">
    <property type="entry name" value="JMJC"/>
    <property type="match status" value="1"/>
</dbReference>
<feature type="chain" id="PRO_5002742749" description="Bifunctional lysine-specific demethylase and histidyl-hydroxylase" evidence="11">
    <location>
        <begin position="33"/>
        <end position="646"/>
    </location>
</feature>
<keyword evidence="10" id="KW-0223">Dioxygenase</keyword>
<dbReference type="GO" id="GO:0032453">
    <property type="term" value="F:histone H3K4 demethylase activity"/>
    <property type="evidence" value="ECO:0000318"/>
    <property type="project" value="GO_Central"/>
</dbReference>
<keyword evidence="10" id="KW-0560">Oxidoreductase</keyword>
<dbReference type="InterPro" id="IPR003347">
    <property type="entry name" value="JmjC_dom"/>
</dbReference>
<keyword evidence="3 10" id="KW-0479">Metal-binding</keyword>
<keyword evidence="10" id="KW-0804">Transcription</keyword>
<dbReference type="GO" id="GO:0036139">
    <property type="term" value="F:peptidyl-histidine dioxygenase activity"/>
    <property type="evidence" value="ECO:0007669"/>
    <property type="project" value="UniProtKB-EC"/>
</dbReference>
<dbReference type="PROSITE" id="PS50050">
    <property type="entry name" value="TNFR_NGFR_2"/>
    <property type="match status" value="1"/>
</dbReference>
<evidence type="ECO:0000256" key="4">
    <source>
        <dbReference type="ARBA" id="ARBA00023004"/>
    </source>
</evidence>
<evidence type="ECO:0000256" key="5">
    <source>
        <dbReference type="ARBA" id="ARBA00034314"/>
    </source>
</evidence>
<feature type="domain" description="JmjC" evidence="13">
    <location>
        <begin position="146"/>
        <end position="312"/>
    </location>
</feature>
<keyword evidence="11" id="KW-0732">Signal</keyword>
<name>A9V710_MONBE</name>
<dbReference type="RefSeq" id="XP_001748545.1">
    <property type="nucleotide sequence ID" value="XM_001748493.1"/>
</dbReference>
<gene>
    <name evidence="14" type="ORF">MONBRDRAFT_28039</name>
</gene>
<dbReference type="Pfam" id="PF08007">
    <property type="entry name" value="JmjC_2"/>
    <property type="match status" value="1"/>
</dbReference>
<dbReference type="AlphaFoldDB" id="A9V710"/>
<comment type="cofactor">
    <cofactor evidence="10">
        <name>Fe(2+)</name>
        <dbReference type="ChEBI" id="CHEBI:29033"/>
    </cofactor>
    <text evidence="10">Binds 1 Fe(2+) ion per subunit.</text>
</comment>
<dbReference type="Gene3D" id="2.60.120.650">
    <property type="entry name" value="Cupin"/>
    <property type="match status" value="1"/>
</dbReference>
<keyword evidence="10" id="KW-0539">Nucleus</keyword>
<dbReference type="KEGG" id="mbr:MONBRDRAFT_28039"/>
<evidence type="ECO:0000256" key="2">
    <source>
        <dbReference type="ARBA" id="ARBA00022517"/>
    </source>
</evidence>
<dbReference type="CDD" id="cd00185">
    <property type="entry name" value="TNFRSF"/>
    <property type="match status" value="1"/>
</dbReference>
<dbReference type="InParanoid" id="A9V710"/>
<sequence length="646" mass="69841">MATDATRHPVGAGLRVMLILLACLATVATSTSSPDMPDLPQVSAVDHHLLRQMLGDAITPTAFLQHYYRQDLLHIPAIATKKSADLWASDSWFEDLKHVDALLAETLVQFHDDDNVFVLRNNKARSQTINTTDWSVQGPRFYAEGQSAVIRREFQDVPQSPFEHMLLDVFGASEVTAHAYISAPHALALPPHTDQYDVVVVQVFGHKEWTICTGTNDSSADWPEATPAQLAQIYELEISNPEGCRNWAIKDLERMHCRQLTLRENDILYLPKALIHFATTNDNITSAHVTYSIDRDEASWRDVIETACWQSQHPLCAVVSQVLAGLDHSALGLPWIQLAHEPMGGLETSCATANDLVRSYHPYSLRSLMKAQTFSALPAYVTPHDMNMFLARLADCNATMGVDEKGHPVSMTQLIINRKALDLLHPTPSRNRRDVAWTAPCNSKGGVCTGCNGRSCDDSCNSGETCDNYGCDSSCNSGDDSCDNSCDGTCNTCTGGCDTYACNTAACAAGYYKFTNDITNQGCQVCQTGKYQEATHNSWSCKNCAAGTYASTTGRTSCTACPGGQFQTATGQSSCKSCSSYGTVCDSGQYQGGCTGSTPGSCYTCSSGTYQNANSHRAASCKTCAACGIGKYYGCTITAGTTCSVC</sequence>
<evidence type="ECO:0000313" key="14">
    <source>
        <dbReference type="EMBL" id="EDQ86709.1"/>
    </source>
</evidence>
<feature type="repeat" description="TNFR-Cys" evidence="9">
    <location>
        <begin position="604"/>
        <end position="643"/>
    </location>
</feature>
<evidence type="ECO:0000259" key="13">
    <source>
        <dbReference type="PROSITE" id="PS51184"/>
    </source>
</evidence>
<evidence type="ECO:0000256" key="7">
    <source>
        <dbReference type="ARBA" id="ARBA00047687"/>
    </source>
</evidence>
<reference evidence="14 15" key="1">
    <citation type="journal article" date="2008" name="Nature">
        <title>The genome of the choanoflagellate Monosiga brevicollis and the origin of metazoans.</title>
        <authorList>
            <consortium name="JGI Sequencing"/>
            <person name="King N."/>
            <person name="Westbrook M.J."/>
            <person name="Young S.L."/>
            <person name="Kuo A."/>
            <person name="Abedin M."/>
            <person name="Chapman J."/>
            <person name="Fairclough S."/>
            <person name="Hellsten U."/>
            <person name="Isogai Y."/>
            <person name="Letunic I."/>
            <person name="Marr M."/>
            <person name="Pincus D."/>
            <person name="Putnam N."/>
            <person name="Rokas A."/>
            <person name="Wright K.J."/>
            <person name="Zuzow R."/>
            <person name="Dirks W."/>
            <person name="Good M."/>
            <person name="Goodstein D."/>
            <person name="Lemons D."/>
            <person name="Li W."/>
            <person name="Lyons J.B."/>
            <person name="Morris A."/>
            <person name="Nichols S."/>
            <person name="Richter D.J."/>
            <person name="Salamov A."/>
            <person name="Bork P."/>
            <person name="Lim W.A."/>
            <person name="Manning G."/>
            <person name="Miller W.T."/>
            <person name="McGinnis W."/>
            <person name="Shapiro H."/>
            <person name="Tjian R."/>
            <person name="Grigoriev I.V."/>
            <person name="Rokhsar D."/>
        </authorList>
    </citation>
    <scope>NUCLEOTIDE SEQUENCE [LARGE SCALE GENOMIC DNA]</scope>
    <source>
        <strain evidence="15">MX1 / ATCC 50154</strain>
    </source>
</reference>
<evidence type="ECO:0000256" key="1">
    <source>
        <dbReference type="ARBA" id="ARBA00004604"/>
    </source>
</evidence>
<evidence type="ECO:0000256" key="3">
    <source>
        <dbReference type="ARBA" id="ARBA00022723"/>
    </source>
</evidence>
<dbReference type="OMA" id="SCATAND"/>
<keyword evidence="4 10" id="KW-0408">Iron</keyword>
<dbReference type="GO" id="GO:0005506">
    <property type="term" value="F:iron ion binding"/>
    <property type="evidence" value="ECO:0007669"/>
    <property type="project" value="UniProtKB-UniRule"/>
</dbReference>
<dbReference type="GeneID" id="5893775"/>
<dbReference type="EMBL" id="CH991564">
    <property type="protein sequence ID" value="EDQ86709.1"/>
    <property type="molecule type" value="Genomic_DNA"/>
</dbReference>
<dbReference type="Gene3D" id="2.10.50.10">
    <property type="entry name" value="Tumor Necrosis Factor Receptor, subunit A, domain 2"/>
    <property type="match status" value="1"/>
</dbReference>
<dbReference type="GO" id="GO:0005730">
    <property type="term" value="C:nucleolus"/>
    <property type="evidence" value="ECO:0000318"/>
    <property type="project" value="GO_Central"/>
</dbReference>
<protein>
    <recommendedName>
        <fullName evidence="10">Bifunctional lysine-specific demethylase and histidyl-hydroxylase</fullName>
        <ecNumber evidence="10">1.14.11.-</ecNumber>
    </recommendedName>
</protein>
<keyword evidence="15" id="KW-1185">Reference proteome</keyword>
<accession>A9V710</accession>
<evidence type="ECO:0000256" key="11">
    <source>
        <dbReference type="SAM" id="SignalP"/>
    </source>
</evidence>
<dbReference type="Proteomes" id="UP000001357">
    <property type="component" value="Unassembled WGS sequence"/>
</dbReference>
<comment type="caution">
    <text evidence="9">Lacks conserved residue(s) required for the propagation of feature annotation.</text>
</comment>
<keyword evidence="10" id="KW-0805">Transcription regulation</keyword>
<evidence type="ECO:0000256" key="9">
    <source>
        <dbReference type="PROSITE-ProRule" id="PRU00206"/>
    </source>
</evidence>
<evidence type="ECO:0000256" key="10">
    <source>
        <dbReference type="RuleBase" id="RU366061"/>
    </source>
</evidence>
<dbReference type="GO" id="GO:0042254">
    <property type="term" value="P:ribosome biogenesis"/>
    <property type="evidence" value="ECO:0007669"/>
    <property type="project" value="UniProtKB-KW"/>
</dbReference>
<dbReference type="EC" id="1.14.11.-" evidence="10"/>
<evidence type="ECO:0000259" key="12">
    <source>
        <dbReference type="PROSITE" id="PS50050"/>
    </source>
</evidence>
<dbReference type="PANTHER" id="PTHR13096">
    <property type="entry name" value="MINA53 MYC INDUCED NUCLEAR ANTIGEN"/>
    <property type="match status" value="1"/>
</dbReference>
<dbReference type="GO" id="GO:0051864">
    <property type="term" value="F:histone H3K36 demethylase activity"/>
    <property type="evidence" value="ECO:0000318"/>
    <property type="project" value="GO_Central"/>
</dbReference>
<feature type="domain" description="TNFR-Cys" evidence="12">
    <location>
        <begin position="604"/>
        <end position="643"/>
    </location>
</feature>
<evidence type="ECO:0000256" key="6">
    <source>
        <dbReference type="ARBA" id="ARBA00046256"/>
    </source>
</evidence>